<protein>
    <submittedName>
        <fullName evidence="2">Uncharacterized protein</fullName>
    </submittedName>
</protein>
<dbReference type="Gramene" id="ONK63504">
    <property type="protein sequence ID" value="ONK63504"/>
    <property type="gene ID" value="A4U43_C07F15900"/>
</dbReference>
<keyword evidence="1" id="KW-1133">Transmembrane helix</keyword>
<keyword evidence="1" id="KW-0472">Membrane</keyword>
<keyword evidence="3" id="KW-1185">Reference proteome</keyword>
<keyword evidence="1" id="KW-0812">Transmembrane</keyword>
<evidence type="ECO:0000313" key="3">
    <source>
        <dbReference type="Proteomes" id="UP000243459"/>
    </source>
</evidence>
<accession>A0A5P1ECG6</accession>
<evidence type="ECO:0000256" key="1">
    <source>
        <dbReference type="SAM" id="Phobius"/>
    </source>
</evidence>
<gene>
    <name evidence="2" type="ORF">A4U43_C07F15900</name>
</gene>
<dbReference type="Proteomes" id="UP000243459">
    <property type="component" value="Chromosome 7"/>
</dbReference>
<feature type="transmembrane region" description="Helical" evidence="1">
    <location>
        <begin position="36"/>
        <end position="57"/>
    </location>
</feature>
<organism evidence="2 3">
    <name type="scientific">Asparagus officinalis</name>
    <name type="common">Garden asparagus</name>
    <dbReference type="NCBI Taxonomy" id="4686"/>
    <lineage>
        <taxon>Eukaryota</taxon>
        <taxon>Viridiplantae</taxon>
        <taxon>Streptophyta</taxon>
        <taxon>Embryophyta</taxon>
        <taxon>Tracheophyta</taxon>
        <taxon>Spermatophyta</taxon>
        <taxon>Magnoliopsida</taxon>
        <taxon>Liliopsida</taxon>
        <taxon>Asparagales</taxon>
        <taxon>Asparagaceae</taxon>
        <taxon>Asparagoideae</taxon>
        <taxon>Asparagus</taxon>
    </lineage>
</organism>
<dbReference type="EMBL" id="CM007387">
    <property type="protein sequence ID" value="ONK63504.1"/>
    <property type="molecule type" value="Genomic_DNA"/>
</dbReference>
<proteinExistence type="predicted"/>
<name>A0A5P1ECG6_ASPOF</name>
<sequence length="103" mass="11672">MCRTSGLVPQENDLGKYMHHYKLFSALRCTFLSKNLLVLAILLLCFFFLFVCVILFFECFASCIAHNASGKWYYLVLGTGAWESALTNSFTGGQDHIISHRPI</sequence>
<evidence type="ECO:0000313" key="2">
    <source>
        <dbReference type="EMBL" id="ONK63504.1"/>
    </source>
</evidence>
<reference evidence="3" key="1">
    <citation type="journal article" date="2017" name="Nat. Commun.">
        <title>The asparagus genome sheds light on the origin and evolution of a young Y chromosome.</title>
        <authorList>
            <person name="Harkess A."/>
            <person name="Zhou J."/>
            <person name="Xu C."/>
            <person name="Bowers J.E."/>
            <person name="Van der Hulst R."/>
            <person name="Ayyampalayam S."/>
            <person name="Mercati F."/>
            <person name="Riccardi P."/>
            <person name="McKain M.R."/>
            <person name="Kakrana A."/>
            <person name="Tang H."/>
            <person name="Ray J."/>
            <person name="Groenendijk J."/>
            <person name="Arikit S."/>
            <person name="Mathioni S.M."/>
            <person name="Nakano M."/>
            <person name="Shan H."/>
            <person name="Telgmann-Rauber A."/>
            <person name="Kanno A."/>
            <person name="Yue Z."/>
            <person name="Chen H."/>
            <person name="Li W."/>
            <person name="Chen Y."/>
            <person name="Xu X."/>
            <person name="Zhang Y."/>
            <person name="Luo S."/>
            <person name="Chen H."/>
            <person name="Gao J."/>
            <person name="Mao Z."/>
            <person name="Pires J.C."/>
            <person name="Luo M."/>
            <person name="Kudrna D."/>
            <person name="Wing R.A."/>
            <person name="Meyers B.C."/>
            <person name="Yi K."/>
            <person name="Kong H."/>
            <person name="Lavrijsen P."/>
            <person name="Sunseri F."/>
            <person name="Falavigna A."/>
            <person name="Ye Y."/>
            <person name="Leebens-Mack J.H."/>
            <person name="Chen G."/>
        </authorList>
    </citation>
    <scope>NUCLEOTIDE SEQUENCE [LARGE SCALE GENOMIC DNA]</scope>
    <source>
        <strain evidence="3">cv. DH0086</strain>
    </source>
</reference>
<dbReference type="AlphaFoldDB" id="A0A5P1ECG6"/>